<name>A0A5C7B6E0_9FLAO</name>
<dbReference type="Proteomes" id="UP000321938">
    <property type="component" value="Unassembled WGS sequence"/>
</dbReference>
<evidence type="ECO:0000256" key="1">
    <source>
        <dbReference type="ARBA" id="ARBA00022741"/>
    </source>
</evidence>
<dbReference type="InterPro" id="IPR003778">
    <property type="entry name" value="CT_A_B"/>
</dbReference>
<dbReference type="EMBL" id="VOSB01000013">
    <property type="protein sequence ID" value="TXE17357.1"/>
    <property type="molecule type" value="Genomic_DNA"/>
</dbReference>
<evidence type="ECO:0000256" key="3">
    <source>
        <dbReference type="ARBA" id="ARBA00022840"/>
    </source>
</evidence>
<dbReference type="AlphaFoldDB" id="A0A5C7B6E0"/>
<comment type="caution">
    <text evidence="5">The sequence shown here is derived from an EMBL/GenBank/DDBJ whole genome shotgun (WGS) entry which is preliminary data.</text>
</comment>
<dbReference type="STRING" id="1123037.GCA_000425305_01178"/>
<dbReference type="OrthoDB" id="9782422at2"/>
<evidence type="ECO:0000256" key="2">
    <source>
        <dbReference type="ARBA" id="ARBA00022801"/>
    </source>
</evidence>
<dbReference type="SMART" id="SM00797">
    <property type="entry name" value="AHS2"/>
    <property type="match status" value="1"/>
</dbReference>
<evidence type="ECO:0000259" key="4">
    <source>
        <dbReference type="SMART" id="SM00797"/>
    </source>
</evidence>
<dbReference type="InterPro" id="IPR052708">
    <property type="entry name" value="PxpC"/>
</dbReference>
<dbReference type="PANTHER" id="PTHR43309">
    <property type="entry name" value="5-OXOPROLINASE SUBUNIT C"/>
    <property type="match status" value="1"/>
</dbReference>
<gene>
    <name evidence="5" type="ORF">ES692_10230</name>
</gene>
<organism evidence="5 6">
    <name type="scientific">Psychroserpens burtonensis</name>
    <dbReference type="NCBI Taxonomy" id="49278"/>
    <lineage>
        <taxon>Bacteria</taxon>
        <taxon>Pseudomonadati</taxon>
        <taxon>Bacteroidota</taxon>
        <taxon>Flavobacteriia</taxon>
        <taxon>Flavobacteriales</taxon>
        <taxon>Flavobacteriaceae</taxon>
        <taxon>Psychroserpens</taxon>
    </lineage>
</organism>
<dbReference type="GO" id="GO:0016740">
    <property type="term" value="F:transferase activity"/>
    <property type="evidence" value="ECO:0007669"/>
    <property type="project" value="UniProtKB-KW"/>
</dbReference>
<dbReference type="InterPro" id="IPR029000">
    <property type="entry name" value="Cyclophilin-like_dom_sf"/>
</dbReference>
<evidence type="ECO:0000313" key="5">
    <source>
        <dbReference type="EMBL" id="TXE17357.1"/>
    </source>
</evidence>
<accession>A0A5C7B6E0</accession>
<dbReference type="Gene3D" id="2.40.100.10">
    <property type="entry name" value="Cyclophilin-like"/>
    <property type="match status" value="1"/>
</dbReference>
<keyword evidence="6" id="KW-1185">Reference proteome</keyword>
<reference evidence="5 6" key="1">
    <citation type="submission" date="2019-08" db="EMBL/GenBank/DDBJ databases">
        <title>Genome of Psychroserpens burtonensis ACAM 167.</title>
        <authorList>
            <person name="Bowman J.P."/>
        </authorList>
    </citation>
    <scope>NUCLEOTIDE SEQUENCE [LARGE SCALE GENOMIC DNA]</scope>
    <source>
        <strain evidence="5 6">ACAM 167</strain>
    </source>
</reference>
<protein>
    <submittedName>
        <fullName evidence="5">Biotin-dependent carboxyltransferase family protein</fullName>
    </submittedName>
</protein>
<feature type="domain" description="Carboxyltransferase" evidence="4">
    <location>
        <begin position="23"/>
        <end position="289"/>
    </location>
</feature>
<sequence>MVEVLKTGLYDTIQDLGRLGSQEFGVPISGVMDRYSAALANSILGNPSNAAVIESVVMGPHLKFKSNTVICVSGAEMNLTLNAKRLKTNVMYPVNTGDVLKFNKLSKGCRSYLAVFGGFQTEVQMGSRSMYKDVTRNYILNTGDVISILDSSETKIVSKRRNSKLFSSIKRDESHFEASELEVFRGPEFENLDSRQQNKLFNTAFLISKESNRMAYQFDQNIENSLKGMITSVVLPGTVQLTPSGKLIVLMRDCQITGGYPRILQLTENAVNKMAQKISGSNITFKGVI</sequence>
<proteinExistence type="predicted"/>
<evidence type="ECO:0000313" key="6">
    <source>
        <dbReference type="Proteomes" id="UP000321938"/>
    </source>
</evidence>
<keyword evidence="3" id="KW-0067">ATP-binding</keyword>
<dbReference type="GO" id="GO:0005524">
    <property type="term" value="F:ATP binding"/>
    <property type="evidence" value="ECO:0007669"/>
    <property type="project" value="UniProtKB-KW"/>
</dbReference>
<dbReference type="GO" id="GO:0016787">
    <property type="term" value="F:hydrolase activity"/>
    <property type="evidence" value="ECO:0007669"/>
    <property type="project" value="UniProtKB-KW"/>
</dbReference>
<dbReference type="PANTHER" id="PTHR43309:SF5">
    <property type="entry name" value="5-OXOPROLINASE SUBUNIT C"/>
    <property type="match status" value="1"/>
</dbReference>
<keyword evidence="5" id="KW-0808">Transferase</keyword>
<keyword evidence="2" id="KW-0378">Hydrolase</keyword>
<dbReference type="Pfam" id="PF02626">
    <property type="entry name" value="CT_A_B"/>
    <property type="match status" value="1"/>
</dbReference>
<keyword evidence="1" id="KW-0547">Nucleotide-binding</keyword>